<feature type="region of interest" description="Disordered" evidence="1">
    <location>
        <begin position="1"/>
        <end position="36"/>
    </location>
</feature>
<reference evidence="2 3" key="1">
    <citation type="journal article" date="2020" name="ISME J.">
        <title>Uncovering the hidden diversity of litter-decomposition mechanisms in mushroom-forming fungi.</title>
        <authorList>
            <person name="Floudas D."/>
            <person name="Bentzer J."/>
            <person name="Ahren D."/>
            <person name="Johansson T."/>
            <person name="Persson P."/>
            <person name="Tunlid A."/>
        </authorList>
    </citation>
    <scope>NUCLEOTIDE SEQUENCE [LARGE SCALE GENOMIC DNA]</scope>
    <source>
        <strain evidence="2 3">CBS 291.85</strain>
    </source>
</reference>
<feature type="compositionally biased region" description="Polar residues" evidence="1">
    <location>
        <begin position="1"/>
        <end position="24"/>
    </location>
</feature>
<dbReference type="EMBL" id="JAACJM010000040">
    <property type="protein sequence ID" value="KAF5361430.1"/>
    <property type="molecule type" value="Genomic_DNA"/>
</dbReference>
<keyword evidence="3" id="KW-1185">Reference proteome</keyword>
<name>A0A8H5LL13_9AGAR</name>
<comment type="caution">
    <text evidence="2">The sequence shown here is derived from an EMBL/GenBank/DDBJ whole genome shotgun (WGS) entry which is preliminary data.</text>
</comment>
<dbReference type="OrthoDB" id="2885930at2759"/>
<dbReference type="AlphaFoldDB" id="A0A8H5LL13"/>
<sequence>MSIQQNPSIASSHEYPRQSSSNGEYSPRHIHSPPYFPPLSEQDEFDIFEMELQIDLGAKSAEISVRSRHKPLNSGRAIFKAEKKNRTALLGKKNLSLLIFRSDGWDSVNSEPIAQKGKGYYTIFQAVDENPRRLTLTASQRNSVLAGTSKANSITLSPYCGSYDPQKSKTGARDNASFYFFPLGITEFERSASSGAAAPIPSALTKPYSGGGYFVFDAINNGRKDLLCTLYCTGYEKRHSIQKGDIVVAELRLTRPALDLGGGSQDSSAGQPSLWKRLFRERHVSLHVSKRGLHAALVGQHVNMAVPNQDPNSRYTLTVGQAHEIVISMFLAAILSIEHDGLESKKWSWLQVPFERGLTMSADKVSMVSSMDSQPDSSSVISESYDQISQLENMSLADGNHDAPVAPGINPNAAWKVNTFASGNGVQPVAISTEGLHPQNVHHHVPQYTQAHAVYHGQGQETGSGDLTSPTSIRSIHHMQSSDGFANGAATNGLPVQMSRTVAPVPNFVYPVPPPPPHHLKGAELTDGTSDWADVKRLGAADVSIIRKEGPKVTGKPKPGVDGGIFW</sequence>
<evidence type="ECO:0000313" key="2">
    <source>
        <dbReference type="EMBL" id="KAF5361430.1"/>
    </source>
</evidence>
<gene>
    <name evidence="2" type="ORF">D9758_006121</name>
</gene>
<proteinExistence type="predicted"/>
<organism evidence="2 3">
    <name type="scientific">Tetrapyrgos nigripes</name>
    <dbReference type="NCBI Taxonomy" id="182062"/>
    <lineage>
        <taxon>Eukaryota</taxon>
        <taxon>Fungi</taxon>
        <taxon>Dikarya</taxon>
        <taxon>Basidiomycota</taxon>
        <taxon>Agaricomycotina</taxon>
        <taxon>Agaricomycetes</taxon>
        <taxon>Agaricomycetidae</taxon>
        <taxon>Agaricales</taxon>
        <taxon>Marasmiineae</taxon>
        <taxon>Marasmiaceae</taxon>
        <taxon>Tetrapyrgos</taxon>
    </lineage>
</organism>
<evidence type="ECO:0000256" key="1">
    <source>
        <dbReference type="SAM" id="MobiDB-lite"/>
    </source>
</evidence>
<accession>A0A8H5LL13</accession>
<dbReference type="Proteomes" id="UP000559256">
    <property type="component" value="Unassembled WGS sequence"/>
</dbReference>
<protein>
    <submittedName>
        <fullName evidence="2">Uncharacterized protein</fullName>
    </submittedName>
</protein>
<evidence type="ECO:0000313" key="3">
    <source>
        <dbReference type="Proteomes" id="UP000559256"/>
    </source>
</evidence>